<dbReference type="PANTHER" id="PTHR10173:SF57">
    <property type="entry name" value="PEPTIDE-METHIONINE (R)-S-OXIDE REDUCTASE"/>
    <property type="match status" value="1"/>
</dbReference>
<dbReference type="InterPro" id="IPR028427">
    <property type="entry name" value="Met_Sox_Rdtase_MsrB"/>
</dbReference>
<evidence type="ECO:0000313" key="6">
    <source>
        <dbReference type="Proteomes" id="UP001597371"/>
    </source>
</evidence>
<dbReference type="NCBIfam" id="TIGR00357">
    <property type="entry name" value="peptide-methionine (R)-S-oxide reductase MsrB"/>
    <property type="match status" value="1"/>
</dbReference>
<comment type="catalytic activity">
    <reaction evidence="3">
        <text>L-methionyl-[protein] + [thioredoxin]-disulfide + H2O = L-methionyl-(R)-S-oxide-[protein] + [thioredoxin]-dithiol</text>
        <dbReference type="Rhea" id="RHEA:24164"/>
        <dbReference type="Rhea" id="RHEA-COMP:10698"/>
        <dbReference type="Rhea" id="RHEA-COMP:10700"/>
        <dbReference type="Rhea" id="RHEA-COMP:12313"/>
        <dbReference type="Rhea" id="RHEA-COMP:12314"/>
        <dbReference type="ChEBI" id="CHEBI:15377"/>
        <dbReference type="ChEBI" id="CHEBI:16044"/>
        <dbReference type="ChEBI" id="CHEBI:29950"/>
        <dbReference type="ChEBI" id="CHEBI:45764"/>
        <dbReference type="ChEBI" id="CHEBI:50058"/>
        <dbReference type="EC" id="1.8.4.12"/>
    </reaction>
</comment>
<dbReference type="PANTHER" id="PTHR10173">
    <property type="entry name" value="METHIONINE SULFOXIDE REDUCTASE"/>
    <property type="match status" value="1"/>
</dbReference>
<evidence type="ECO:0000256" key="3">
    <source>
        <dbReference type="ARBA" id="ARBA00048488"/>
    </source>
</evidence>
<sequence length="171" mass="18598">MRRRDFLFSGGALAGLAAFGLPLGLPAPARGQSGVAVRFPFQMSEAAWRSRLSPEAFAVLRQQATERPYTSPLNEEKRDGVFHCAGCSNALYSSEAKYDSRTGWPSFWAPIDEDAVGTKVDRVLLYSRTEVHCARCGGHLGHIFDDGPEPTGKRHCINGVALAFRPESVSG</sequence>
<dbReference type="InterPro" id="IPR011057">
    <property type="entry name" value="Mss4-like_sf"/>
</dbReference>
<gene>
    <name evidence="5" type="primary">msrB</name>
    <name evidence="5" type="ORF">ACFSKQ_15395</name>
</gene>
<dbReference type="InterPro" id="IPR006311">
    <property type="entry name" value="TAT_signal"/>
</dbReference>
<name>A0ABW5CS04_9HYPH</name>
<keyword evidence="6" id="KW-1185">Reference proteome</keyword>
<dbReference type="InterPro" id="IPR002579">
    <property type="entry name" value="Met_Sox_Rdtase_MsrB_dom"/>
</dbReference>
<dbReference type="SUPFAM" id="SSF51316">
    <property type="entry name" value="Mss4-like"/>
    <property type="match status" value="1"/>
</dbReference>
<dbReference type="EMBL" id="JBHUIJ010000022">
    <property type="protein sequence ID" value="MFD2238838.1"/>
    <property type="molecule type" value="Genomic_DNA"/>
</dbReference>
<dbReference type="EC" id="1.8.4.12" evidence="1"/>
<evidence type="ECO:0000259" key="4">
    <source>
        <dbReference type="PROSITE" id="PS51790"/>
    </source>
</evidence>
<organism evidence="5 6">
    <name type="scientific">Aureimonas populi</name>
    <dbReference type="NCBI Taxonomy" id="1701758"/>
    <lineage>
        <taxon>Bacteria</taxon>
        <taxon>Pseudomonadati</taxon>
        <taxon>Pseudomonadota</taxon>
        <taxon>Alphaproteobacteria</taxon>
        <taxon>Hyphomicrobiales</taxon>
        <taxon>Aurantimonadaceae</taxon>
        <taxon>Aureimonas</taxon>
    </lineage>
</organism>
<feature type="domain" description="MsrB" evidence="4">
    <location>
        <begin position="45"/>
        <end position="167"/>
    </location>
</feature>
<dbReference type="Proteomes" id="UP001597371">
    <property type="component" value="Unassembled WGS sequence"/>
</dbReference>
<dbReference type="Gene3D" id="2.170.150.20">
    <property type="entry name" value="Peptide methionine sulfoxide reductase"/>
    <property type="match status" value="1"/>
</dbReference>
<dbReference type="Pfam" id="PF01641">
    <property type="entry name" value="SelR"/>
    <property type="match status" value="1"/>
</dbReference>
<dbReference type="RefSeq" id="WP_209737297.1">
    <property type="nucleotide sequence ID" value="NZ_CP072611.1"/>
</dbReference>
<keyword evidence="2 5" id="KW-0560">Oxidoreductase</keyword>
<comment type="caution">
    <text evidence="5">The sequence shown here is derived from an EMBL/GenBank/DDBJ whole genome shotgun (WGS) entry which is preliminary data.</text>
</comment>
<accession>A0ABW5CS04</accession>
<dbReference type="GO" id="GO:0033743">
    <property type="term" value="F:peptide-methionine (R)-S-oxide reductase activity"/>
    <property type="evidence" value="ECO:0007669"/>
    <property type="project" value="UniProtKB-EC"/>
</dbReference>
<evidence type="ECO:0000256" key="2">
    <source>
        <dbReference type="ARBA" id="ARBA00023002"/>
    </source>
</evidence>
<protein>
    <recommendedName>
        <fullName evidence="1">peptide-methionine (R)-S-oxide reductase</fullName>
        <ecNumber evidence="1">1.8.4.12</ecNumber>
    </recommendedName>
</protein>
<reference evidence="6" key="1">
    <citation type="journal article" date="2019" name="Int. J. Syst. Evol. Microbiol.">
        <title>The Global Catalogue of Microorganisms (GCM) 10K type strain sequencing project: providing services to taxonomists for standard genome sequencing and annotation.</title>
        <authorList>
            <consortium name="The Broad Institute Genomics Platform"/>
            <consortium name="The Broad Institute Genome Sequencing Center for Infectious Disease"/>
            <person name="Wu L."/>
            <person name="Ma J."/>
        </authorList>
    </citation>
    <scope>NUCLEOTIDE SEQUENCE [LARGE SCALE GENOMIC DNA]</scope>
    <source>
        <strain evidence="6">ZS-35-S2</strain>
    </source>
</reference>
<evidence type="ECO:0000256" key="1">
    <source>
        <dbReference type="ARBA" id="ARBA00012499"/>
    </source>
</evidence>
<evidence type="ECO:0000313" key="5">
    <source>
        <dbReference type="EMBL" id="MFD2238838.1"/>
    </source>
</evidence>
<proteinExistence type="predicted"/>
<dbReference type="PROSITE" id="PS51318">
    <property type="entry name" value="TAT"/>
    <property type="match status" value="1"/>
</dbReference>
<dbReference type="PROSITE" id="PS51790">
    <property type="entry name" value="MSRB"/>
    <property type="match status" value="1"/>
</dbReference>